<protein>
    <recommendedName>
        <fullName evidence="3">Phosphoribosylpyrophosphate synthetase</fullName>
    </recommendedName>
</protein>
<accession>A0A1X7J6G3</accession>
<keyword evidence="2" id="KW-1185">Reference proteome</keyword>
<name>A0A1X7J6G3_9BACT</name>
<organism evidence="1 2">
    <name type="scientific">Marivirga sericea</name>
    <dbReference type="NCBI Taxonomy" id="1028"/>
    <lineage>
        <taxon>Bacteria</taxon>
        <taxon>Pseudomonadati</taxon>
        <taxon>Bacteroidota</taxon>
        <taxon>Cytophagia</taxon>
        <taxon>Cytophagales</taxon>
        <taxon>Marivirgaceae</taxon>
        <taxon>Marivirga</taxon>
    </lineage>
</organism>
<gene>
    <name evidence="1" type="ORF">SAMN05661096_01346</name>
</gene>
<evidence type="ECO:0000313" key="1">
    <source>
        <dbReference type="EMBL" id="SMG23090.1"/>
    </source>
</evidence>
<sequence length="114" mass="12956">MNGLVTGMNFKKKKMKTYETLSEALKDLKERGYSNDFNLKPHCIECPADKLELHPEQFEVKEVYRFEGMSNPDDNSILYAIKSTDGLKGVLVDAYGVYSEALSEAMINKLVVNR</sequence>
<dbReference type="STRING" id="1028.SAMN05661096_01346"/>
<reference evidence="2" key="1">
    <citation type="submission" date="2017-04" db="EMBL/GenBank/DDBJ databases">
        <authorList>
            <person name="Varghese N."/>
            <person name="Submissions S."/>
        </authorList>
    </citation>
    <scope>NUCLEOTIDE SEQUENCE [LARGE SCALE GENOMIC DNA]</scope>
    <source>
        <strain evidence="2">DSM 4125</strain>
    </source>
</reference>
<evidence type="ECO:0000313" key="2">
    <source>
        <dbReference type="Proteomes" id="UP000193804"/>
    </source>
</evidence>
<dbReference type="AlphaFoldDB" id="A0A1X7J6G3"/>
<proteinExistence type="predicted"/>
<dbReference type="Proteomes" id="UP000193804">
    <property type="component" value="Unassembled WGS sequence"/>
</dbReference>
<evidence type="ECO:0008006" key="3">
    <source>
        <dbReference type="Google" id="ProtNLM"/>
    </source>
</evidence>
<dbReference type="EMBL" id="FXAW01000002">
    <property type="protein sequence ID" value="SMG23090.1"/>
    <property type="molecule type" value="Genomic_DNA"/>
</dbReference>